<proteinExistence type="predicted"/>
<dbReference type="PANTHER" id="PTHR12526:SF630">
    <property type="entry name" value="GLYCOSYLTRANSFERASE"/>
    <property type="match status" value="1"/>
</dbReference>
<reference evidence="3 4" key="1">
    <citation type="submission" date="2020-09" db="EMBL/GenBank/DDBJ databases">
        <title>TT11 complete genome.</title>
        <authorList>
            <person name="Wu Z."/>
        </authorList>
    </citation>
    <scope>NUCLEOTIDE SEQUENCE [LARGE SCALE GENOMIC DNA]</scope>
    <source>
        <strain evidence="3 4">TT11</strain>
    </source>
</reference>
<dbReference type="EMBL" id="JACVXB010000003">
    <property type="protein sequence ID" value="MBD0832047.1"/>
    <property type="molecule type" value="Genomic_DNA"/>
</dbReference>
<dbReference type="GO" id="GO:0016757">
    <property type="term" value="F:glycosyltransferase activity"/>
    <property type="evidence" value="ECO:0007669"/>
    <property type="project" value="InterPro"/>
</dbReference>
<evidence type="ECO:0000259" key="1">
    <source>
        <dbReference type="Pfam" id="PF00534"/>
    </source>
</evidence>
<dbReference type="SUPFAM" id="SSF53756">
    <property type="entry name" value="UDP-Glycosyltransferase/glycogen phosphorylase"/>
    <property type="match status" value="1"/>
</dbReference>
<evidence type="ECO:0000259" key="2">
    <source>
        <dbReference type="Pfam" id="PF13439"/>
    </source>
</evidence>
<name>A0A8J6Q903_9FLAO</name>
<dbReference type="Pfam" id="PF00534">
    <property type="entry name" value="Glycos_transf_1"/>
    <property type="match status" value="1"/>
</dbReference>
<feature type="domain" description="Glycosyltransferase subfamily 4-like N-terminal" evidence="2">
    <location>
        <begin position="70"/>
        <end position="173"/>
    </location>
</feature>
<dbReference type="CDD" id="cd03801">
    <property type="entry name" value="GT4_PimA-like"/>
    <property type="match status" value="1"/>
</dbReference>
<organism evidence="3 4">
    <name type="scientific">Aestuariibaculum sediminum</name>
    <dbReference type="NCBI Taxonomy" id="2770637"/>
    <lineage>
        <taxon>Bacteria</taxon>
        <taxon>Pseudomonadati</taxon>
        <taxon>Bacteroidota</taxon>
        <taxon>Flavobacteriia</taxon>
        <taxon>Flavobacteriales</taxon>
        <taxon>Flavobacteriaceae</taxon>
    </lineage>
</organism>
<dbReference type="Pfam" id="PF13439">
    <property type="entry name" value="Glyco_transf_4"/>
    <property type="match status" value="1"/>
</dbReference>
<accession>A0A8J6Q903</accession>
<sequence length="371" mass="41713">MRICITRSEKYAYSETFIRDQIKGFSELAEVFPVHSGRFPEREENGKLLSPLPFWALHKLLKTFIGRNNFFSNYGMKTFFNTHKINVVLANYGISAAHMVPVCKALNIPLIVIFHGHDATNKKTLKKYHEKYLKLFDYASVIVAVSEVMKQGLIKEGANTEKIYVVPCGVDIDKFTANLQLKHNKDFLAVGRFTQKKGPLHTINAFNKVLEKHPDATLTMVGKQNGLFEDCEQLVKHLGIEKSVCFTGVLDQKDIAKLMQKSLAFVQHSMVAPNGDMEGTPVSIMEACASGLPVVSTFHGGIQDAVIHEKTGYLVEEGHIENMAKYMISLCDNPKNAQELGLHGSEHIKLNYNQDKQLKKLYKLAKQAITK</sequence>
<dbReference type="PANTHER" id="PTHR12526">
    <property type="entry name" value="GLYCOSYLTRANSFERASE"/>
    <property type="match status" value="1"/>
</dbReference>
<comment type="caution">
    <text evidence="3">The sequence shown here is derived from an EMBL/GenBank/DDBJ whole genome shotgun (WGS) entry which is preliminary data.</text>
</comment>
<dbReference type="InterPro" id="IPR001296">
    <property type="entry name" value="Glyco_trans_1"/>
</dbReference>
<evidence type="ECO:0000313" key="3">
    <source>
        <dbReference type="EMBL" id="MBD0832047.1"/>
    </source>
</evidence>
<gene>
    <name evidence="3" type="ORF">ICJ83_07880</name>
</gene>
<protein>
    <submittedName>
        <fullName evidence="3">Glycosyltransferase family 4 protein</fullName>
    </submittedName>
</protein>
<keyword evidence="4" id="KW-1185">Reference proteome</keyword>
<dbReference type="InterPro" id="IPR028098">
    <property type="entry name" value="Glyco_trans_4-like_N"/>
</dbReference>
<evidence type="ECO:0000313" key="4">
    <source>
        <dbReference type="Proteomes" id="UP000600588"/>
    </source>
</evidence>
<feature type="domain" description="Glycosyl transferase family 1" evidence="1">
    <location>
        <begin position="182"/>
        <end position="341"/>
    </location>
</feature>
<dbReference type="AlphaFoldDB" id="A0A8J6Q903"/>
<dbReference type="Gene3D" id="3.40.50.2000">
    <property type="entry name" value="Glycogen Phosphorylase B"/>
    <property type="match status" value="2"/>
</dbReference>
<dbReference type="Proteomes" id="UP000600588">
    <property type="component" value="Unassembled WGS sequence"/>
</dbReference>